<sequence>MGASHTTEVGIRLLHRGLLVCAAVVFGAVVLATLPPAVARADALPAPPPPTSATTPAPAPMVSRPVPSVKPSTDAHGCPVPPAGPSKDGKPLPDPAAGASPAPGYPKAGTPGNCRPVAPNLDRPQQIPNANPPGSGPSWWDIPGQIEQAINTWIGDLAQAALAPVMGLFTVALLTEPTLTSGRIAALWQANVVLADSFYVLYVLFGGLLVLGYGTLQTRYTAGQILPRLMVGMIASNLSLPVIGLAVEFTGALAGALWGRPLDPAGVGDQVIQVIVGLVLMPDGLTQIVMALFALVICVLALAVLVTCAARIVGLLLLTLLAPLMLATHALPGIDGCARLWWRAMGAVLGTQILQTLTFMLMLEVFSDRHAAILVFPTASGITDFLVGTALLLIMLKIPGWMNRMALGHSPRTFIGSVLRTAAVAAVGYRLGVPGAYSTRTLASRMVMGRMRGGGGGNGGGSAGPLPLRPPGPRGPGPAPVGGYRRMPGADSSTLIRAVARSNGGNLAAAAQQVNAAAAANLQPAGKAVPGASQTSGRRLAPIGGRGFGSSRGSHASGQLALWPVPKEHAVPQPWPGPQQTESSAPPPPPSMPGQLQLPGFTRTPQPHSCLL</sequence>
<organism evidence="3 4">
    <name type="scientific">Actinospica durhamensis</name>
    <dbReference type="NCBI Taxonomy" id="1508375"/>
    <lineage>
        <taxon>Bacteria</taxon>
        <taxon>Bacillati</taxon>
        <taxon>Actinomycetota</taxon>
        <taxon>Actinomycetes</taxon>
        <taxon>Catenulisporales</taxon>
        <taxon>Actinospicaceae</taxon>
        <taxon>Actinospica</taxon>
    </lineage>
</organism>
<evidence type="ECO:0008006" key="5">
    <source>
        <dbReference type="Google" id="ProtNLM"/>
    </source>
</evidence>
<feature type="transmembrane region" description="Helical" evidence="2">
    <location>
        <begin position="199"/>
        <end position="216"/>
    </location>
</feature>
<feature type="compositionally biased region" description="Low complexity" evidence="1">
    <location>
        <begin position="95"/>
        <end position="109"/>
    </location>
</feature>
<evidence type="ECO:0000256" key="1">
    <source>
        <dbReference type="SAM" id="MobiDB-lite"/>
    </source>
</evidence>
<feature type="compositionally biased region" description="Polar residues" evidence="1">
    <location>
        <begin position="603"/>
        <end position="612"/>
    </location>
</feature>
<feature type="transmembrane region" description="Helical" evidence="2">
    <location>
        <begin position="315"/>
        <end position="334"/>
    </location>
</feature>
<feature type="non-terminal residue" evidence="3">
    <location>
        <position position="612"/>
    </location>
</feature>
<keyword evidence="4" id="KW-1185">Reference proteome</keyword>
<accession>A0A941EXG1</accession>
<dbReference type="EMBL" id="JAGSOG010000378">
    <property type="protein sequence ID" value="MBR7839108.1"/>
    <property type="molecule type" value="Genomic_DNA"/>
</dbReference>
<gene>
    <name evidence="3" type="ORF">KDL01_37930</name>
</gene>
<dbReference type="RefSeq" id="WP_368861734.1">
    <property type="nucleotide sequence ID" value="NZ_JAGSOG010000378.1"/>
</dbReference>
<keyword evidence="2" id="KW-0812">Transmembrane</keyword>
<feature type="compositionally biased region" description="Gly residues" evidence="1">
    <location>
        <begin position="451"/>
        <end position="463"/>
    </location>
</feature>
<feature type="compositionally biased region" description="Pro residues" evidence="1">
    <location>
        <begin position="467"/>
        <end position="479"/>
    </location>
</feature>
<feature type="region of interest" description="Disordered" evidence="1">
    <location>
        <begin position="527"/>
        <end position="612"/>
    </location>
</feature>
<name>A0A941EXG1_9ACTN</name>
<dbReference type="AlphaFoldDB" id="A0A941EXG1"/>
<feature type="transmembrane region" description="Helical" evidence="2">
    <location>
        <begin position="373"/>
        <end position="394"/>
    </location>
</feature>
<feature type="transmembrane region" description="Helical" evidence="2">
    <location>
        <begin position="237"/>
        <end position="258"/>
    </location>
</feature>
<evidence type="ECO:0000313" key="3">
    <source>
        <dbReference type="EMBL" id="MBR7839108.1"/>
    </source>
</evidence>
<dbReference type="Proteomes" id="UP000675781">
    <property type="component" value="Unassembled WGS sequence"/>
</dbReference>
<feature type="region of interest" description="Disordered" evidence="1">
    <location>
        <begin position="451"/>
        <end position="488"/>
    </location>
</feature>
<feature type="region of interest" description="Disordered" evidence="1">
    <location>
        <begin position="43"/>
        <end position="141"/>
    </location>
</feature>
<evidence type="ECO:0000256" key="2">
    <source>
        <dbReference type="SAM" id="Phobius"/>
    </source>
</evidence>
<reference evidence="3" key="1">
    <citation type="submission" date="2021-04" db="EMBL/GenBank/DDBJ databases">
        <title>Genome based classification of Actinospica acidithermotolerans sp. nov., an actinobacterium isolated from an Indonesian hot spring.</title>
        <authorList>
            <person name="Kusuma A.B."/>
            <person name="Putra K.E."/>
            <person name="Nafisah S."/>
            <person name="Loh J."/>
            <person name="Nouioui I."/>
            <person name="Goodfellow M."/>
        </authorList>
    </citation>
    <scope>NUCLEOTIDE SEQUENCE</scope>
    <source>
        <strain evidence="3">CSCA 57</strain>
    </source>
</reference>
<feature type="transmembrane region" description="Helical" evidence="2">
    <location>
        <begin position="340"/>
        <end position="361"/>
    </location>
</feature>
<keyword evidence="2" id="KW-1133">Transmembrane helix</keyword>
<feature type="transmembrane region" description="Helical" evidence="2">
    <location>
        <begin position="288"/>
        <end position="308"/>
    </location>
</feature>
<protein>
    <recommendedName>
        <fullName evidence="5">TrbL/VirB6 plasmid conjugal transfer protein</fullName>
    </recommendedName>
</protein>
<keyword evidence="2" id="KW-0472">Membrane</keyword>
<comment type="caution">
    <text evidence="3">The sequence shown here is derived from an EMBL/GenBank/DDBJ whole genome shotgun (WGS) entry which is preliminary data.</text>
</comment>
<proteinExistence type="predicted"/>
<evidence type="ECO:0000313" key="4">
    <source>
        <dbReference type="Proteomes" id="UP000675781"/>
    </source>
</evidence>